<dbReference type="Proteomes" id="UP001162992">
    <property type="component" value="Chromosome 11"/>
</dbReference>
<evidence type="ECO:0000313" key="2">
    <source>
        <dbReference type="Proteomes" id="UP001162992"/>
    </source>
</evidence>
<protein>
    <submittedName>
        <fullName evidence="1">Uncharacterized protein</fullName>
    </submittedName>
</protein>
<reference evidence="2" key="1">
    <citation type="journal article" date="2024" name="Proc. Natl. Acad. Sci. U.S.A.">
        <title>Extraordinary preservation of gene collinearity over three hundred million years revealed in homosporous lycophytes.</title>
        <authorList>
            <person name="Li C."/>
            <person name="Wickell D."/>
            <person name="Kuo L.Y."/>
            <person name="Chen X."/>
            <person name="Nie B."/>
            <person name="Liao X."/>
            <person name="Peng D."/>
            <person name="Ji J."/>
            <person name="Jenkins J."/>
            <person name="Williams M."/>
            <person name="Shu S."/>
            <person name="Plott C."/>
            <person name="Barry K."/>
            <person name="Rajasekar S."/>
            <person name="Grimwood J."/>
            <person name="Han X."/>
            <person name="Sun S."/>
            <person name="Hou Z."/>
            <person name="He W."/>
            <person name="Dai G."/>
            <person name="Sun C."/>
            <person name="Schmutz J."/>
            <person name="Leebens-Mack J.H."/>
            <person name="Li F.W."/>
            <person name="Wang L."/>
        </authorList>
    </citation>
    <scope>NUCLEOTIDE SEQUENCE [LARGE SCALE GENOMIC DNA]</scope>
    <source>
        <strain evidence="2">cv. PW_Plant_1</strain>
    </source>
</reference>
<comment type="caution">
    <text evidence="1">The sequence shown here is derived from an EMBL/GenBank/DDBJ whole genome shotgun (WGS) entry which is preliminary data.</text>
</comment>
<sequence length="337" mass="36671">MNAIPLVVLIVALLLVGVELGFVKAQLSVNFYDQTCPNVDAIVTGTITKLAEQSNVVPPSTLRLLVHDCFVEGCDGSILISSTATNLAERDAPDNQNFPQAPFDAIVEAKKAVEVVCPGVVSCADILAMSARDAVVFTGGPFWNVSKGRRDGLVSNAFRVAGRLPQASFDTRLLADNFAQVNLTVPDIVVLSGGHTIGVSHCNQFTDRLYNFSSFQQTDPSMDPSFVRTLKTQCPQVGKIPSTVQLFDVTTPFVFDNAYFKNLQQGLGLLFSDQVLFNDPFTRQFVNQLIASEEVFFQAFVDAMIKMTSIGVKTGTDGEIRRDCTAFNPPTVFKDHS</sequence>
<accession>A0ACC2CCV5</accession>
<organism evidence="1 2">
    <name type="scientific">Diphasiastrum complanatum</name>
    <name type="common">Issler's clubmoss</name>
    <name type="synonym">Lycopodium complanatum</name>
    <dbReference type="NCBI Taxonomy" id="34168"/>
    <lineage>
        <taxon>Eukaryota</taxon>
        <taxon>Viridiplantae</taxon>
        <taxon>Streptophyta</taxon>
        <taxon>Embryophyta</taxon>
        <taxon>Tracheophyta</taxon>
        <taxon>Lycopodiopsida</taxon>
        <taxon>Lycopodiales</taxon>
        <taxon>Lycopodiaceae</taxon>
        <taxon>Lycopodioideae</taxon>
        <taxon>Diphasiastrum</taxon>
    </lineage>
</organism>
<gene>
    <name evidence="1" type="ORF">O6H91_11G112100</name>
</gene>
<keyword evidence="2" id="KW-1185">Reference proteome</keyword>
<proteinExistence type="predicted"/>
<name>A0ACC2CCV5_DIPCM</name>
<evidence type="ECO:0000313" key="1">
    <source>
        <dbReference type="EMBL" id="KAJ7539854.1"/>
    </source>
</evidence>
<dbReference type="EMBL" id="CM055102">
    <property type="protein sequence ID" value="KAJ7539854.1"/>
    <property type="molecule type" value="Genomic_DNA"/>
</dbReference>